<comment type="caution">
    <text evidence="1">The sequence shown here is derived from an EMBL/GenBank/DDBJ whole genome shotgun (WGS) entry which is preliminary data.</text>
</comment>
<keyword evidence="2" id="KW-1185">Reference proteome</keyword>
<name>A0ABS0L431_9BACT</name>
<accession>A0ABS0L431</accession>
<gene>
    <name evidence="1" type="ORF">I5L79_15205</name>
</gene>
<dbReference type="EMBL" id="JADWYK010000009">
    <property type="protein sequence ID" value="MBG8554903.1"/>
    <property type="molecule type" value="Genomic_DNA"/>
</dbReference>
<sequence>MRRLLLTSAFGIGLLLGPVQAGPRPAPRLRVIEIPDPVLVFYREKPPGTAAQQLIMNSSELPLLAKLAFLDLVKRPDVYFDGSGNRDMPGAGKESARLRLVGTYALATGKRQLAPDGRSYYVPLRQPRQRKFYVCWDNANQFRTLTASTGITPKVDFQANVLPEIDSVRALYVLRVVPPAQQGTAIR</sequence>
<protein>
    <submittedName>
        <fullName evidence="1">Uncharacterized protein</fullName>
    </submittedName>
</protein>
<reference evidence="1 2" key="1">
    <citation type="submission" date="2020-11" db="EMBL/GenBank/DDBJ databases">
        <title>Hymenobacter sp.</title>
        <authorList>
            <person name="Kim M.K."/>
        </authorList>
    </citation>
    <scope>NUCLEOTIDE SEQUENCE [LARGE SCALE GENOMIC DNA]</scope>
    <source>
        <strain evidence="1 2">BT594</strain>
    </source>
</reference>
<proteinExistence type="predicted"/>
<organism evidence="1 2">
    <name type="scientific">Hymenobacter guriensis</name>
    <dbReference type="NCBI Taxonomy" id="2793065"/>
    <lineage>
        <taxon>Bacteria</taxon>
        <taxon>Pseudomonadati</taxon>
        <taxon>Bacteroidota</taxon>
        <taxon>Cytophagia</taxon>
        <taxon>Cytophagales</taxon>
        <taxon>Hymenobacteraceae</taxon>
        <taxon>Hymenobacter</taxon>
    </lineage>
</organism>
<evidence type="ECO:0000313" key="2">
    <source>
        <dbReference type="Proteomes" id="UP000601099"/>
    </source>
</evidence>
<evidence type="ECO:0000313" key="1">
    <source>
        <dbReference type="EMBL" id="MBG8554903.1"/>
    </source>
</evidence>
<dbReference type="RefSeq" id="WP_196955919.1">
    <property type="nucleotide sequence ID" value="NZ_JADWYK010000009.1"/>
</dbReference>
<dbReference type="Proteomes" id="UP000601099">
    <property type="component" value="Unassembled WGS sequence"/>
</dbReference>